<feature type="transmembrane region" description="Helical" evidence="1">
    <location>
        <begin position="925"/>
        <end position="950"/>
    </location>
</feature>
<proteinExistence type="predicted"/>
<dbReference type="EnsemblMetazoa" id="tetur10g02370.1">
    <property type="protein sequence ID" value="tetur10g02370.1"/>
    <property type="gene ID" value="tetur10g02370"/>
</dbReference>
<dbReference type="SUPFAM" id="SSF57414">
    <property type="entry name" value="Hairpin loop containing domain-like"/>
    <property type="match status" value="1"/>
</dbReference>
<evidence type="ECO:0000313" key="3">
    <source>
        <dbReference type="EnsemblMetazoa" id="tetur10g02370.1"/>
    </source>
</evidence>
<keyword evidence="1" id="KW-0472">Membrane</keyword>
<accession>T1KF99</accession>
<evidence type="ECO:0000259" key="2">
    <source>
        <dbReference type="PROSITE" id="PS50948"/>
    </source>
</evidence>
<dbReference type="AlphaFoldDB" id="T1KF99"/>
<reference evidence="4" key="1">
    <citation type="submission" date="2011-08" db="EMBL/GenBank/DDBJ databases">
        <authorList>
            <person name="Rombauts S."/>
        </authorList>
    </citation>
    <scope>NUCLEOTIDE SEQUENCE</scope>
    <source>
        <strain evidence="4">London</strain>
    </source>
</reference>
<dbReference type="Proteomes" id="UP000015104">
    <property type="component" value="Unassembled WGS sequence"/>
</dbReference>
<keyword evidence="1" id="KW-1133">Transmembrane helix</keyword>
<name>T1KF99_TETUR</name>
<dbReference type="PROSITE" id="PS50948">
    <property type="entry name" value="PAN"/>
    <property type="match status" value="1"/>
</dbReference>
<evidence type="ECO:0000313" key="4">
    <source>
        <dbReference type="Proteomes" id="UP000015104"/>
    </source>
</evidence>
<organism evidence="3 4">
    <name type="scientific">Tetranychus urticae</name>
    <name type="common">Two-spotted spider mite</name>
    <dbReference type="NCBI Taxonomy" id="32264"/>
    <lineage>
        <taxon>Eukaryota</taxon>
        <taxon>Metazoa</taxon>
        <taxon>Ecdysozoa</taxon>
        <taxon>Arthropoda</taxon>
        <taxon>Chelicerata</taxon>
        <taxon>Arachnida</taxon>
        <taxon>Acari</taxon>
        <taxon>Acariformes</taxon>
        <taxon>Trombidiformes</taxon>
        <taxon>Prostigmata</taxon>
        <taxon>Eleutherengona</taxon>
        <taxon>Raphignathae</taxon>
        <taxon>Tetranychoidea</taxon>
        <taxon>Tetranychidae</taxon>
        <taxon>Tetranychus</taxon>
    </lineage>
</organism>
<dbReference type="HOGENOM" id="CLU_011464_0_1_1"/>
<dbReference type="InterPro" id="IPR058265">
    <property type="entry name" value="DUF7959"/>
</dbReference>
<dbReference type="eggNOG" id="ENOG502S04E">
    <property type="taxonomic scope" value="Eukaryota"/>
</dbReference>
<feature type="domain" description="Apple" evidence="2">
    <location>
        <begin position="811"/>
        <end position="903"/>
    </location>
</feature>
<dbReference type="Pfam" id="PF25899">
    <property type="entry name" value="DUF7959"/>
    <property type="match status" value="1"/>
</dbReference>
<evidence type="ECO:0000256" key="1">
    <source>
        <dbReference type="SAM" id="Phobius"/>
    </source>
</evidence>
<dbReference type="EMBL" id="CAEY01000034">
    <property type="status" value="NOT_ANNOTATED_CDS"/>
    <property type="molecule type" value="Genomic_DNA"/>
</dbReference>
<protein>
    <recommendedName>
        <fullName evidence="2">Apple domain-containing protein</fullName>
    </recommendedName>
</protein>
<dbReference type="Gene3D" id="3.50.4.10">
    <property type="entry name" value="Hepatocyte Growth Factor"/>
    <property type="match status" value="1"/>
</dbReference>
<keyword evidence="1" id="KW-0812">Transmembrane</keyword>
<keyword evidence="4" id="KW-1185">Reference proteome</keyword>
<sequence length="979" mass="112098">MTSIRNRTVIMTQLVLKPLFSYTKSRYATNTNASLINLPLRVSDENVILHATLVDKVSSKSWFIKEYLSAAYSIHGKIEINSDDYSYTIFYNKKHDNKRLVIYDNECAEYTYDGYEHWDKMLPGVTSSLTNMILLLGPSIVYRLQSDVHSYIKGPTMKIRGVDMESLSREISPKLKITIYHKLNQESEEGLLEPSRIEFNDYNLHLDILLQTISDDNHHIKTQVTPGVGCPFYMEINKAFPKLDTHRMHMIINERVTESTNSTMTNSEIYVDDLVKIVRMTKYDGQNYITLLYDYNIGVSYSSTDNKTCQLKEIDLHAPGLDNKNQLDLLQIFDMNKPVRYLGELDYNLQSGRLASAWESVEYNITYRNKQYDKLVVTIYMGKSIDFTGFVLDDQNYIPLSVSVKGYLKDSKNLYNLETNINREIHIYQNDFVEADARQILQLKECYSAETLDLTFQLISIDVKGFQHVEDYVEKIKDHLLDEITKNGNISPLRIENVDLEAKLDQILVTVTFSEAPKVDDIFEVNIRRLDISKITATAVTVATLEKCVQIQSLLNENIRTVIYCDHKKDIICESYSDADHLIDDHQSGALCLTIESQMGKLRQLGQQISLDSIHDYLLHSTVGSILTIPCENCYHEKYAHYKVNDIVDSSSSLKTSYKSEKQFKGPYLNRILSIDSDNALLARNVKNFGDCYRSCTSEYNSQCSSFSYCQTANQVKCILSSEGYKDAKFDSEASCNTYYAKYETKYHQIKSKRFKNIKSHPISLTKNDDCAKSCIENGLECYSYQFCETQGLCYFSSYYSQQLTESSNECDIYIPKKIHNYQLSGPTVIMNTNHIELDLNIDQCASLCSGWENNGNERCKSFNFCPKSKSSASSCFLSAYTVHDENVQTTNSSNCRNYKLISEQSINGESHTSLRKHNSSSVKIASLAFFFAFVGLVLGLVSPLIVGQVKSFIYLNKKRDFSWDRQVDELDETGETTI</sequence>
<dbReference type="InterPro" id="IPR003609">
    <property type="entry name" value="Pan_app"/>
</dbReference>
<reference evidence="3" key="2">
    <citation type="submission" date="2015-06" db="UniProtKB">
        <authorList>
            <consortium name="EnsemblMetazoa"/>
        </authorList>
    </citation>
    <scope>IDENTIFICATION</scope>
</reference>